<sequence length="178" mass="20804">MNGVKASDYVFLPSLNYAKFRTRFLNDFEIPVINGERYDFIKNSYYGGAVDIYKPYGRHLYWYDVNSLYPYIMRNYPLPVGQPKIVVGDSSFIETIIKDENKFSFVVVEIECPDKRIVSFILPKKTKKKNKFNSVEKTIGPVGKWGVVYTSIEILRGLELGYKFKYYKCVYFNAQNSI</sequence>
<protein>
    <recommendedName>
        <fullName evidence="2">DNA-directed DNA polymerase</fullName>
        <ecNumber evidence="2">2.7.7.7</ecNumber>
    </recommendedName>
</protein>
<dbReference type="GO" id="GO:0006260">
    <property type="term" value="P:DNA replication"/>
    <property type="evidence" value="ECO:0007669"/>
    <property type="project" value="UniProtKB-KW"/>
</dbReference>
<comment type="similarity">
    <text evidence="1">Belongs to the DNA polymerase type-B family.</text>
</comment>
<evidence type="ECO:0000259" key="9">
    <source>
        <dbReference type="Pfam" id="PF03175"/>
    </source>
</evidence>
<dbReference type="EC" id="2.7.7.7" evidence="2"/>
<comment type="catalytic activity">
    <reaction evidence="8">
        <text>DNA(n) + a 2'-deoxyribonucleoside 5'-triphosphate = DNA(n+1) + diphosphate</text>
        <dbReference type="Rhea" id="RHEA:22508"/>
        <dbReference type="Rhea" id="RHEA-COMP:17339"/>
        <dbReference type="Rhea" id="RHEA-COMP:17340"/>
        <dbReference type="ChEBI" id="CHEBI:33019"/>
        <dbReference type="ChEBI" id="CHEBI:61560"/>
        <dbReference type="ChEBI" id="CHEBI:173112"/>
        <dbReference type="EC" id="2.7.7.7"/>
    </reaction>
</comment>
<geneLocation type="mitochondrion" evidence="10"/>
<keyword evidence="10" id="KW-0496">Mitochondrion</keyword>
<evidence type="ECO:0000256" key="4">
    <source>
        <dbReference type="ARBA" id="ARBA00022695"/>
    </source>
</evidence>
<dbReference type="GO" id="GO:0000166">
    <property type="term" value="F:nucleotide binding"/>
    <property type="evidence" value="ECO:0007669"/>
    <property type="project" value="InterPro"/>
</dbReference>
<dbReference type="InterPro" id="IPR043502">
    <property type="entry name" value="DNA/RNA_pol_sf"/>
</dbReference>
<dbReference type="Pfam" id="PF03175">
    <property type="entry name" value="DNA_pol_B_2"/>
    <property type="match status" value="1"/>
</dbReference>
<dbReference type="PANTHER" id="PTHR33568:SF3">
    <property type="entry name" value="DNA-DIRECTED DNA POLYMERASE"/>
    <property type="match status" value="1"/>
</dbReference>
<dbReference type="SUPFAM" id="SSF56672">
    <property type="entry name" value="DNA/RNA polymerases"/>
    <property type="match status" value="1"/>
</dbReference>
<organism evidence="10">
    <name type="scientific">Trametes coccinea</name>
    <name type="common">Orange bracket</name>
    <name type="synonym">Pycnoporus coccineus</name>
    <dbReference type="NCBI Taxonomy" id="158605"/>
    <lineage>
        <taxon>Eukaryota</taxon>
        <taxon>Fungi</taxon>
        <taxon>Dikarya</taxon>
        <taxon>Basidiomycota</taxon>
        <taxon>Agaricomycotina</taxon>
        <taxon>Agaricomycetes</taxon>
        <taxon>Polyporales</taxon>
        <taxon>Polyporaceae</taxon>
        <taxon>Trametes</taxon>
    </lineage>
</organism>
<evidence type="ECO:0000256" key="3">
    <source>
        <dbReference type="ARBA" id="ARBA00022679"/>
    </source>
</evidence>
<evidence type="ECO:0000256" key="2">
    <source>
        <dbReference type="ARBA" id="ARBA00012417"/>
    </source>
</evidence>
<dbReference type="InterPro" id="IPR004868">
    <property type="entry name" value="DNA-dir_DNA_pol_B_mt/vir"/>
</dbReference>
<evidence type="ECO:0000256" key="7">
    <source>
        <dbReference type="ARBA" id="ARBA00023125"/>
    </source>
</evidence>
<dbReference type="GeneID" id="63653056"/>
<evidence type="ECO:0000256" key="6">
    <source>
        <dbReference type="ARBA" id="ARBA00022932"/>
    </source>
</evidence>
<evidence type="ECO:0000256" key="5">
    <source>
        <dbReference type="ARBA" id="ARBA00022705"/>
    </source>
</evidence>
<keyword evidence="7" id="KW-0238">DNA-binding</keyword>
<dbReference type="RefSeq" id="YP_010044429.1">
    <property type="nucleotide sequence ID" value="NC_054272.1"/>
</dbReference>
<reference evidence="10" key="1">
    <citation type="journal article" name="Sci. Rep.">
        <title>Comparative mitochondrial genome analysis reveals intron dynamics and gene rearrangements in two Trametes species.</title>
        <authorList>
            <person name="Chen C."/>
            <person name="Li Q."/>
            <person name="Fu R."/>
            <person name="Wang J."/>
            <person name="Deng G."/>
            <person name="Chen X."/>
            <person name="Lu D."/>
        </authorList>
    </citation>
    <scope>NUCLEOTIDE SEQUENCE</scope>
</reference>
<dbReference type="Gene3D" id="3.90.1600.10">
    <property type="entry name" value="Palm domain of DNA polymerase"/>
    <property type="match status" value="1"/>
</dbReference>
<dbReference type="PANTHER" id="PTHR33568">
    <property type="entry name" value="DNA POLYMERASE"/>
    <property type="match status" value="1"/>
</dbReference>
<evidence type="ECO:0000256" key="1">
    <source>
        <dbReference type="ARBA" id="ARBA00005755"/>
    </source>
</evidence>
<dbReference type="GO" id="GO:0003887">
    <property type="term" value="F:DNA-directed DNA polymerase activity"/>
    <property type="evidence" value="ECO:0007669"/>
    <property type="project" value="UniProtKB-KW"/>
</dbReference>
<proteinExistence type="inferred from homology"/>
<keyword evidence="6" id="KW-0239">DNA-directed DNA polymerase</keyword>
<evidence type="ECO:0000256" key="8">
    <source>
        <dbReference type="ARBA" id="ARBA00049244"/>
    </source>
</evidence>
<feature type="domain" description="DNA-directed DNA polymerase family B mitochondria/virus" evidence="9">
    <location>
        <begin position="12"/>
        <end position="177"/>
    </location>
</feature>
<dbReference type="EMBL" id="MT479166">
    <property type="protein sequence ID" value="QPF23670.1"/>
    <property type="molecule type" value="Genomic_DNA"/>
</dbReference>
<evidence type="ECO:0000313" key="10">
    <source>
        <dbReference type="EMBL" id="QPF23670.1"/>
    </source>
</evidence>
<keyword evidence="4" id="KW-0548">Nucleotidyltransferase</keyword>
<accession>A0A7S9A2N7</accession>
<dbReference type="AlphaFoldDB" id="A0A7S9A2N7"/>
<dbReference type="InterPro" id="IPR023211">
    <property type="entry name" value="DNA_pol_palm_dom_sf"/>
</dbReference>
<keyword evidence="3" id="KW-0808">Transferase</keyword>
<gene>
    <name evidence="10" type="primary">orf178</name>
</gene>
<name>A0A7S9A2N7_TRACO</name>
<keyword evidence="5" id="KW-0235">DNA replication</keyword>
<dbReference type="GO" id="GO:0003677">
    <property type="term" value="F:DNA binding"/>
    <property type="evidence" value="ECO:0007669"/>
    <property type="project" value="UniProtKB-KW"/>
</dbReference>